<dbReference type="EMBL" id="CP040058">
    <property type="protein sequence ID" value="QCP33524.1"/>
    <property type="molecule type" value="Genomic_DNA"/>
</dbReference>
<dbReference type="InterPro" id="IPR013324">
    <property type="entry name" value="RNA_pol_sigma_r3/r4-like"/>
</dbReference>
<dbReference type="Proteomes" id="UP000298653">
    <property type="component" value="Chromosome"/>
</dbReference>
<reference evidence="1 2" key="1">
    <citation type="submission" date="2019-05" db="EMBL/GenBank/DDBJ databases">
        <title>Complete genome sequencing of Anaerostipes rhamnosivorans.</title>
        <authorList>
            <person name="Bui T.P.N."/>
            <person name="de Vos W.M."/>
        </authorList>
    </citation>
    <scope>NUCLEOTIDE SEQUENCE [LARGE SCALE GENOMIC DNA]</scope>
    <source>
        <strain evidence="1 2">1y2</strain>
    </source>
</reference>
<dbReference type="OrthoDB" id="2058874at2"/>
<dbReference type="SUPFAM" id="SSF88946">
    <property type="entry name" value="Sigma2 domain of RNA polymerase sigma factors"/>
    <property type="match status" value="1"/>
</dbReference>
<dbReference type="Gene3D" id="1.10.1740.10">
    <property type="match status" value="1"/>
</dbReference>
<dbReference type="InterPro" id="IPR013325">
    <property type="entry name" value="RNA_pol_sigma_r2"/>
</dbReference>
<dbReference type="SUPFAM" id="SSF88659">
    <property type="entry name" value="Sigma3 and sigma4 domains of RNA polymerase sigma factors"/>
    <property type="match status" value="1"/>
</dbReference>
<organism evidence="1 2">
    <name type="scientific">Anaerostipes rhamnosivorans</name>
    <dbReference type="NCBI Taxonomy" id="1229621"/>
    <lineage>
        <taxon>Bacteria</taxon>
        <taxon>Bacillati</taxon>
        <taxon>Bacillota</taxon>
        <taxon>Clostridia</taxon>
        <taxon>Lachnospirales</taxon>
        <taxon>Lachnospiraceae</taxon>
        <taxon>Anaerostipes</taxon>
    </lineage>
</organism>
<protein>
    <recommendedName>
        <fullName evidence="3">RNA polymerase sigma-70 region 2 domain-containing protein</fullName>
    </recommendedName>
</protein>
<dbReference type="KEGG" id="arf:AR1Y2_0070"/>
<dbReference type="AlphaFoldDB" id="A0A4P8ICZ7"/>
<sequence>MDRTAREQVFERLYNESYDEMLKYMKGVFYWDHQEAYDVLQEVYLTAFEKIEVLSEHENPIGWLKQTAKYKTYHVFERKHKINEILTDENLFALNKKFEDDYSGLLTTDLKNILTEDEYKLFYDFYIKGFSLNELAAFRKSTDQAVKSKLARIRRKARKQLFIFVMFG</sequence>
<evidence type="ECO:0008006" key="3">
    <source>
        <dbReference type="Google" id="ProtNLM"/>
    </source>
</evidence>
<gene>
    <name evidence="1" type="ORF">AR1Y2_0070</name>
</gene>
<name>A0A4P8ICZ7_9FIRM</name>
<keyword evidence="2" id="KW-1185">Reference proteome</keyword>
<accession>A0A4P8ICZ7</accession>
<dbReference type="RefSeq" id="WP_137327190.1">
    <property type="nucleotide sequence ID" value="NZ_CP040058.1"/>
</dbReference>
<dbReference type="GO" id="GO:0003700">
    <property type="term" value="F:DNA-binding transcription factor activity"/>
    <property type="evidence" value="ECO:0007669"/>
    <property type="project" value="InterPro"/>
</dbReference>
<evidence type="ECO:0000313" key="1">
    <source>
        <dbReference type="EMBL" id="QCP33524.1"/>
    </source>
</evidence>
<evidence type="ECO:0000313" key="2">
    <source>
        <dbReference type="Proteomes" id="UP000298653"/>
    </source>
</evidence>
<dbReference type="GO" id="GO:0006352">
    <property type="term" value="P:DNA-templated transcription initiation"/>
    <property type="evidence" value="ECO:0007669"/>
    <property type="project" value="InterPro"/>
</dbReference>
<proteinExistence type="predicted"/>